<evidence type="ECO:0000256" key="4">
    <source>
        <dbReference type="ARBA" id="ARBA00035393"/>
    </source>
</evidence>
<dbReference type="Pfam" id="PF10343">
    <property type="entry name" value="Q_salvage"/>
    <property type="match status" value="1"/>
</dbReference>
<proteinExistence type="inferred from homology"/>
<gene>
    <name evidence="8" type="ORF">GP486_001191</name>
</gene>
<keyword evidence="1 6" id="KW-0378">Hydrolase</keyword>
<feature type="region of interest" description="Disordered" evidence="7">
    <location>
        <begin position="335"/>
        <end position="359"/>
    </location>
</feature>
<comment type="function">
    <text evidence="6">Catalyzes the hydrolysis of queuosine 5'-phosphate, releasing the nucleobase queuine (q). Is required for salvage of queuine from exogenous queuosine (Q) that is imported and then converted to queuosine 5'-phosphate intracellularly.</text>
</comment>
<evidence type="ECO:0000256" key="6">
    <source>
        <dbReference type="RuleBase" id="RU365002"/>
    </source>
</evidence>
<dbReference type="Proteomes" id="UP000750711">
    <property type="component" value="Unassembled WGS sequence"/>
</dbReference>
<sequence>MSDDEADPDLLALLRQSLGLSLTGQKDTPAETKVLEGARHIYDNSIDVAIDSQGTRAAAESIWTSMCRKEYSTKTWSTHELHPKAKNEDTINLIFTIDLLNFSFWSESELDQRFAVHYRDKNWTGYWSLVAALQRALDEDIPITSSDFWQSEDECSKDLVRWVFRSATNEEIPLFDERLACLREAGRVLYERFNCRFLNCINEASGSAAALVNLLVENFPCFNDEAGFEGRNVRFYKRAQILVADLWACFEGEGYGKFRDINEITMFADYRIPQILHNLGCLRYSPPLENHIRQLKLISEGHTWEVELRGSMIPSNSLKTHIDLSHRLQYLVRGADKDPDSPATSRSQCERGPNRLLSL</sequence>
<evidence type="ECO:0000256" key="7">
    <source>
        <dbReference type="SAM" id="MobiDB-lite"/>
    </source>
</evidence>
<evidence type="ECO:0000256" key="5">
    <source>
        <dbReference type="ARBA" id="ARBA00048204"/>
    </source>
</evidence>
<evidence type="ECO:0000313" key="9">
    <source>
        <dbReference type="Proteomes" id="UP000750711"/>
    </source>
</evidence>
<evidence type="ECO:0000256" key="2">
    <source>
        <dbReference type="ARBA" id="ARBA00035119"/>
    </source>
</evidence>
<comment type="caution">
    <text evidence="8">The sequence shown here is derived from an EMBL/GenBank/DDBJ whole genome shotgun (WGS) entry which is preliminary data.</text>
</comment>
<dbReference type="PANTHER" id="PTHR21314">
    <property type="entry name" value="QUEUOSINE 5'-PHOSPHATE N-GLYCOSYLASE_HYDROLASE-RELATED"/>
    <property type="match status" value="1"/>
</dbReference>
<dbReference type="GO" id="GO:0006400">
    <property type="term" value="P:tRNA modification"/>
    <property type="evidence" value="ECO:0007669"/>
    <property type="project" value="TreeGrafter"/>
</dbReference>
<dbReference type="GO" id="GO:0016787">
    <property type="term" value="F:hydrolase activity"/>
    <property type="evidence" value="ECO:0007669"/>
    <property type="project" value="UniProtKB-KW"/>
</dbReference>
<accession>A0A9P8LHD3</accession>
<evidence type="ECO:0000256" key="1">
    <source>
        <dbReference type="ARBA" id="ARBA00022801"/>
    </source>
</evidence>
<reference evidence="8" key="1">
    <citation type="submission" date="2021-03" db="EMBL/GenBank/DDBJ databases">
        <title>Comparative genomics and phylogenomic investigation of the class Geoglossomycetes provide insights into ecological specialization and systematics.</title>
        <authorList>
            <person name="Melie T."/>
            <person name="Pirro S."/>
            <person name="Miller A.N."/>
            <person name="Quandt A."/>
        </authorList>
    </citation>
    <scope>NUCLEOTIDE SEQUENCE</scope>
    <source>
        <strain evidence="8">CAQ_001_2017</strain>
    </source>
</reference>
<keyword evidence="9" id="KW-1185">Reference proteome</keyword>
<protein>
    <recommendedName>
        <fullName evidence="3 6">Queuosine 5'-phosphate N-glycosylase/hydrolase</fullName>
        <ecNumber evidence="6">3.2.2.-</ecNumber>
    </recommendedName>
    <alternativeName>
        <fullName evidence="4 6">Queuosine-nucleotide N-glycosylase/hydrolase</fullName>
    </alternativeName>
</protein>
<dbReference type="PANTHER" id="PTHR21314:SF0">
    <property type="entry name" value="QUEUOSINE 5'-PHOSPHATE N-GLYCOSYLASE_HYDROLASE"/>
    <property type="match status" value="1"/>
</dbReference>
<organism evidence="8 9">
    <name type="scientific">Trichoglossum hirsutum</name>
    <dbReference type="NCBI Taxonomy" id="265104"/>
    <lineage>
        <taxon>Eukaryota</taxon>
        <taxon>Fungi</taxon>
        <taxon>Dikarya</taxon>
        <taxon>Ascomycota</taxon>
        <taxon>Pezizomycotina</taxon>
        <taxon>Geoglossomycetes</taxon>
        <taxon>Geoglossales</taxon>
        <taxon>Geoglossaceae</taxon>
        <taxon>Trichoglossum</taxon>
    </lineage>
</organism>
<comment type="similarity">
    <text evidence="2 6">Belongs to the QNG1 protein family.</text>
</comment>
<evidence type="ECO:0000313" key="8">
    <source>
        <dbReference type="EMBL" id="KAH0565415.1"/>
    </source>
</evidence>
<dbReference type="EMBL" id="JAGHQM010000097">
    <property type="protein sequence ID" value="KAH0565415.1"/>
    <property type="molecule type" value="Genomic_DNA"/>
</dbReference>
<comment type="catalytic activity">
    <reaction evidence="5 6">
        <text>queuosine 5'-phosphate + H2O = queuine + D-ribose 5-phosphate</text>
        <dbReference type="Rhea" id="RHEA:75387"/>
        <dbReference type="ChEBI" id="CHEBI:15377"/>
        <dbReference type="ChEBI" id="CHEBI:17433"/>
        <dbReference type="ChEBI" id="CHEBI:78346"/>
        <dbReference type="ChEBI" id="CHEBI:194371"/>
    </reaction>
    <physiologicalReaction direction="left-to-right" evidence="5 6">
        <dbReference type="Rhea" id="RHEA:75388"/>
    </physiologicalReaction>
</comment>
<dbReference type="EC" id="3.2.2.-" evidence="6"/>
<dbReference type="InterPro" id="IPR019438">
    <property type="entry name" value="Q_salvage"/>
</dbReference>
<evidence type="ECO:0000256" key="3">
    <source>
        <dbReference type="ARBA" id="ARBA00035306"/>
    </source>
</evidence>
<name>A0A9P8LHD3_9PEZI</name>
<dbReference type="AlphaFoldDB" id="A0A9P8LHD3"/>